<dbReference type="EMBL" id="ABEU02000015">
    <property type="protein sequence ID" value="PNR39059.1"/>
    <property type="molecule type" value="Genomic_DNA"/>
</dbReference>
<dbReference type="Pfam" id="PF25761">
    <property type="entry name" value="TPR_PATROL1"/>
    <property type="match status" value="1"/>
</dbReference>
<organism evidence="4">
    <name type="scientific">Physcomitrium patens</name>
    <name type="common">Spreading-leaved earth moss</name>
    <name type="synonym">Physcomitrella patens</name>
    <dbReference type="NCBI Taxonomy" id="3218"/>
    <lineage>
        <taxon>Eukaryota</taxon>
        <taxon>Viridiplantae</taxon>
        <taxon>Streptophyta</taxon>
        <taxon>Embryophyta</taxon>
        <taxon>Bryophyta</taxon>
        <taxon>Bryophytina</taxon>
        <taxon>Bryopsida</taxon>
        <taxon>Funariidae</taxon>
        <taxon>Funariales</taxon>
        <taxon>Funariaceae</taxon>
        <taxon>Physcomitrium</taxon>
    </lineage>
</organism>
<dbReference type="KEGG" id="ppp:112292651"/>
<protein>
    <recommendedName>
        <fullName evidence="7">MHD1 domain-containing protein</fullName>
    </recommendedName>
</protein>
<dbReference type="EnsemblPlants" id="Pp3c15_5080V3.6">
    <property type="protein sequence ID" value="Pp3c15_5080V3.6"/>
    <property type="gene ID" value="Pp3c15_5080"/>
</dbReference>
<dbReference type="EnsemblPlants" id="Pp3c15_5080V3.7">
    <property type="protein sequence ID" value="Pp3c15_5080V3.7"/>
    <property type="gene ID" value="Pp3c15_5080"/>
</dbReference>
<dbReference type="RefSeq" id="XP_024397116.1">
    <property type="nucleotide sequence ID" value="XM_024541348.2"/>
</dbReference>
<feature type="region of interest" description="Disordered" evidence="1">
    <location>
        <begin position="93"/>
        <end position="116"/>
    </location>
</feature>
<dbReference type="STRING" id="3218.A0A2K1JC04"/>
<dbReference type="GeneID" id="112292651"/>
<dbReference type="EnsemblPlants" id="Pp3c15_5080V3.4">
    <property type="protein sequence ID" value="Pp3c15_5080V3.4"/>
    <property type="gene ID" value="Pp3c15_5080"/>
</dbReference>
<evidence type="ECO:0000259" key="3">
    <source>
        <dbReference type="PROSITE" id="PS51259"/>
    </source>
</evidence>
<dbReference type="OMA" id="NTESMEC"/>
<dbReference type="EnsemblPlants" id="Pp3c15_5080V3.2">
    <property type="protein sequence ID" value="Pp3c15_5080V3.2"/>
    <property type="gene ID" value="Pp3c15_5080"/>
</dbReference>
<reference evidence="4 6" key="1">
    <citation type="journal article" date="2008" name="Science">
        <title>The Physcomitrella genome reveals evolutionary insights into the conquest of land by plants.</title>
        <authorList>
            <person name="Rensing S."/>
            <person name="Lang D."/>
            <person name="Zimmer A."/>
            <person name="Terry A."/>
            <person name="Salamov A."/>
            <person name="Shapiro H."/>
            <person name="Nishiyama T."/>
            <person name="Perroud P.-F."/>
            <person name="Lindquist E."/>
            <person name="Kamisugi Y."/>
            <person name="Tanahashi T."/>
            <person name="Sakakibara K."/>
            <person name="Fujita T."/>
            <person name="Oishi K."/>
            <person name="Shin-I T."/>
            <person name="Kuroki Y."/>
            <person name="Toyoda A."/>
            <person name="Suzuki Y."/>
            <person name="Hashimoto A."/>
            <person name="Yamaguchi K."/>
            <person name="Sugano A."/>
            <person name="Kohara Y."/>
            <person name="Fujiyama A."/>
            <person name="Anterola A."/>
            <person name="Aoki S."/>
            <person name="Ashton N."/>
            <person name="Barbazuk W.B."/>
            <person name="Barker E."/>
            <person name="Bennetzen J."/>
            <person name="Bezanilla M."/>
            <person name="Blankenship R."/>
            <person name="Cho S.H."/>
            <person name="Dutcher S."/>
            <person name="Estelle M."/>
            <person name="Fawcett J.A."/>
            <person name="Gundlach H."/>
            <person name="Hanada K."/>
            <person name="Heyl A."/>
            <person name="Hicks K.A."/>
            <person name="Hugh J."/>
            <person name="Lohr M."/>
            <person name="Mayer K."/>
            <person name="Melkozernov A."/>
            <person name="Murata T."/>
            <person name="Nelson D."/>
            <person name="Pils B."/>
            <person name="Prigge M."/>
            <person name="Reiss B."/>
            <person name="Renner T."/>
            <person name="Rombauts S."/>
            <person name="Rushton P."/>
            <person name="Sanderfoot A."/>
            <person name="Schween G."/>
            <person name="Shiu S.-H."/>
            <person name="Stueber K."/>
            <person name="Theodoulou F.L."/>
            <person name="Tu H."/>
            <person name="Van de Peer Y."/>
            <person name="Verrier P.J."/>
            <person name="Waters E."/>
            <person name="Wood A."/>
            <person name="Yang L."/>
            <person name="Cove D."/>
            <person name="Cuming A."/>
            <person name="Hasebe M."/>
            <person name="Lucas S."/>
            <person name="Mishler D.B."/>
            <person name="Reski R."/>
            <person name="Grigoriev I."/>
            <person name="Quatrano R.S."/>
            <person name="Boore J.L."/>
        </authorList>
    </citation>
    <scope>NUCLEOTIDE SEQUENCE [LARGE SCALE GENOMIC DNA]</scope>
    <source>
        <strain evidence="5 6">cv. Gransden 2004</strain>
    </source>
</reference>
<dbReference type="EnsemblPlants" id="Pp3c15_5080V3.1">
    <property type="protein sequence ID" value="Pp3c15_5080V3.1"/>
    <property type="gene ID" value="Pp3c15_5080"/>
</dbReference>
<dbReference type="InterPro" id="IPR057984">
    <property type="entry name" value="PATROL1_C"/>
</dbReference>
<evidence type="ECO:0000313" key="6">
    <source>
        <dbReference type="Proteomes" id="UP000006727"/>
    </source>
</evidence>
<dbReference type="InterPro" id="IPR014772">
    <property type="entry name" value="Munc13_dom-2"/>
</dbReference>
<feature type="compositionally biased region" description="Basic and acidic residues" evidence="1">
    <location>
        <begin position="13"/>
        <end position="22"/>
    </location>
</feature>
<feature type="compositionally biased region" description="Low complexity" evidence="1">
    <location>
        <begin position="97"/>
        <end position="110"/>
    </location>
</feature>
<feature type="domain" description="MHD1" evidence="2">
    <location>
        <begin position="521"/>
        <end position="664"/>
    </location>
</feature>
<feature type="region of interest" description="Disordered" evidence="1">
    <location>
        <begin position="1"/>
        <end position="32"/>
    </location>
</feature>
<proteinExistence type="predicted"/>
<dbReference type="EnsemblPlants" id="Pp3c15_5080V3.3">
    <property type="protein sequence ID" value="Pp3c15_5080V3.3"/>
    <property type="gene ID" value="Pp3c15_5080"/>
</dbReference>
<evidence type="ECO:0000313" key="4">
    <source>
        <dbReference type="EMBL" id="PNR39059.1"/>
    </source>
</evidence>
<dbReference type="FunCoup" id="A0A2K1JC04">
    <property type="interactions" value="1742"/>
</dbReference>
<dbReference type="PANTHER" id="PTHR31280:SF4">
    <property type="entry name" value="ELONGATION FACTOR TS (DUF810)"/>
    <property type="match status" value="1"/>
</dbReference>
<dbReference type="PROSITE" id="PS51259">
    <property type="entry name" value="MHD2"/>
    <property type="match status" value="1"/>
</dbReference>
<dbReference type="AlphaFoldDB" id="A0A2K1JC04"/>
<dbReference type="PaxDb" id="3218-PP1S83_164V6.1"/>
<dbReference type="PANTHER" id="PTHR31280">
    <property type="entry name" value="PROTEIN UNC-13 HOMOLOG"/>
    <property type="match status" value="1"/>
</dbReference>
<dbReference type="OrthoDB" id="2015333at2759"/>
<evidence type="ECO:0008006" key="7">
    <source>
        <dbReference type="Google" id="ProtNLM"/>
    </source>
</evidence>
<dbReference type="Gramene" id="Pp3c15_5080V3.4">
    <property type="protein sequence ID" value="Pp3c15_5080V3.4"/>
    <property type="gene ID" value="Pp3c15_5080"/>
</dbReference>
<dbReference type="RefSeq" id="XP_024397115.1">
    <property type="nucleotide sequence ID" value="XM_024541347.2"/>
</dbReference>
<feature type="region of interest" description="Disordered" evidence="1">
    <location>
        <begin position="678"/>
        <end position="700"/>
    </location>
</feature>
<dbReference type="InterPro" id="IPR014770">
    <property type="entry name" value="Munc13_1"/>
</dbReference>
<dbReference type="Proteomes" id="UP000006727">
    <property type="component" value="Chromosome 15"/>
</dbReference>
<dbReference type="Gramene" id="Pp3c15_5080V3.2">
    <property type="protein sequence ID" value="Pp3c15_5080V3.2"/>
    <property type="gene ID" value="Pp3c15_5080"/>
</dbReference>
<feature type="domain" description="MHD2" evidence="3">
    <location>
        <begin position="811"/>
        <end position="921"/>
    </location>
</feature>
<sequence length="980" mass="108170">MAPSVPRIGSMEKQGENWKYEESGSAGDRLGLPIPPLQVDLSDDDIRETAYEILVAVYGSNPISFRSMSMKLDPKPNVSKSLTSSAASQMKRAFGLQSSGGSSEIQRSSSFKPKKNPTISDVLRVQMRISDQSEMRIRKALTRATAVQASKRSGLIIVPLELLQNIGSSAFDDEKEYVSWLKRQLRILEAGLLTHPLVPGDGGMDALRLKQALRDMVDGHKTAEKTKNSEIMQMLRSAALGRATRAHNGEYGDFLHWADGFPLNAHIYAALLSACFHTVEEGEVIAEMDEVLEMIKKTWGVLGIDQTLHDTLFAWVLFQQFVASGQTAVKLLQLSESLLAEVAKDVKGNLKADQVPLLKSVFSAMQFWAERRLLAYHDSFPGGASNIMAGLLAVAVGCAQILQEHVSREPRSRGREETNIPLSRVDVYVRSSVRTAFAQLMETVDVRRRSFKGADAPPPALVVLAQDTMVFAMSEVDNFSPVLKRWHPFAGGVAAATLHSCYSREFKQYLSSMSAMTLDTVAILKAADELEKRLVGIAVEDAAECDDGGKSLIREMPPYEADRAMGDLTRRWVEDNVEKITQWIDRNIQQEKWSPGSNKDNYAPSAVEVLRIVEESLDTFFAMPSEQYPDLLQELVAGLDKGLQRYVTQTVNSCGTKDVHIPPMPPLTRCKVNKSWLGSHKSKGKSGVQRNPRKSSLSTGGDAYSLPYKCVRINTLEHINTQLQSLEKKVQNGWKKDQPTPTKSGRFFGKTKPATPPVTETPIDSSLTFQKTRSAIKEGIGQLIDSAAYRVVYADLRDIFIEGLYVGDVSSSRISIVLEQLYVKLGEIAETSAVSVRNRIVGALMKACFDCLLRVLLAGGPSRAFREEDADLLKDDMYALKELFLADGEGLPQAEVEQVVALPAQVLTLFEISSNELIQIYLASMGQGSKTSSKTFSIPPTTGKWSAADANTVFRVLCHRCDDTATRFLKKTHHLKKAAP</sequence>
<dbReference type="Gramene" id="Pp3c15_5080V3.5">
    <property type="protein sequence ID" value="Pp3c15_5080V3.5"/>
    <property type="gene ID" value="Pp3c15_5080"/>
</dbReference>
<dbReference type="InterPro" id="IPR008528">
    <property type="entry name" value="unc-13_homologue"/>
</dbReference>
<reference evidence="5" key="3">
    <citation type="submission" date="2020-12" db="UniProtKB">
        <authorList>
            <consortium name="EnsemblPlants"/>
        </authorList>
    </citation>
    <scope>IDENTIFICATION</scope>
</reference>
<feature type="region of interest" description="Disordered" evidence="1">
    <location>
        <begin position="730"/>
        <end position="763"/>
    </location>
</feature>
<evidence type="ECO:0000313" key="5">
    <source>
        <dbReference type="EnsemblPlants" id="Pp3c15_5080V3.1"/>
    </source>
</evidence>
<dbReference type="PROSITE" id="PS51258">
    <property type="entry name" value="MHD1"/>
    <property type="match status" value="1"/>
</dbReference>
<dbReference type="Gramene" id="Pp3c15_5080V3.1">
    <property type="protein sequence ID" value="Pp3c15_5080V3.1"/>
    <property type="gene ID" value="Pp3c15_5080"/>
</dbReference>
<dbReference type="Gramene" id="Pp3c15_5080V3.3">
    <property type="protein sequence ID" value="Pp3c15_5080V3.3"/>
    <property type="gene ID" value="Pp3c15_5080"/>
</dbReference>
<reference evidence="4 6" key="2">
    <citation type="journal article" date="2018" name="Plant J.">
        <title>The Physcomitrella patens chromosome-scale assembly reveals moss genome structure and evolution.</title>
        <authorList>
            <person name="Lang D."/>
            <person name="Ullrich K.K."/>
            <person name="Murat F."/>
            <person name="Fuchs J."/>
            <person name="Jenkins J."/>
            <person name="Haas F.B."/>
            <person name="Piednoel M."/>
            <person name="Gundlach H."/>
            <person name="Van Bel M."/>
            <person name="Meyberg R."/>
            <person name="Vives C."/>
            <person name="Morata J."/>
            <person name="Symeonidi A."/>
            <person name="Hiss M."/>
            <person name="Muchero W."/>
            <person name="Kamisugi Y."/>
            <person name="Saleh O."/>
            <person name="Blanc G."/>
            <person name="Decker E.L."/>
            <person name="van Gessel N."/>
            <person name="Grimwood J."/>
            <person name="Hayes R.D."/>
            <person name="Graham S.W."/>
            <person name="Gunter L.E."/>
            <person name="McDaniel S.F."/>
            <person name="Hoernstein S.N.W."/>
            <person name="Larsson A."/>
            <person name="Li F.W."/>
            <person name="Perroud P.F."/>
            <person name="Phillips J."/>
            <person name="Ranjan P."/>
            <person name="Rokshar D.S."/>
            <person name="Rothfels C.J."/>
            <person name="Schneider L."/>
            <person name="Shu S."/>
            <person name="Stevenson D.W."/>
            <person name="Thummler F."/>
            <person name="Tillich M."/>
            <person name="Villarreal Aguilar J.C."/>
            <person name="Widiez T."/>
            <person name="Wong G.K."/>
            <person name="Wymore A."/>
            <person name="Zhang Y."/>
            <person name="Zimmer A.D."/>
            <person name="Quatrano R.S."/>
            <person name="Mayer K.F.X."/>
            <person name="Goodstein D."/>
            <person name="Casacuberta J.M."/>
            <person name="Vandepoele K."/>
            <person name="Reski R."/>
            <person name="Cuming A.C."/>
            <person name="Tuskan G.A."/>
            <person name="Maumus F."/>
            <person name="Salse J."/>
            <person name="Schmutz J."/>
            <person name="Rensing S.A."/>
        </authorList>
    </citation>
    <scope>NUCLEOTIDE SEQUENCE [LARGE SCALE GENOMIC DNA]</scope>
    <source>
        <strain evidence="5 6">cv. Gransden 2004</strain>
    </source>
</reference>
<evidence type="ECO:0000256" key="1">
    <source>
        <dbReference type="SAM" id="MobiDB-lite"/>
    </source>
</evidence>
<dbReference type="Gramene" id="Pp3c15_5080V3.7">
    <property type="protein sequence ID" value="Pp3c15_5080V3.7"/>
    <property type="gene ID" value="Pp3c15_5080"/>
</dbReference>
<evidence type="ECO:0000259" key="2">
    <source>
        <dbReference type="PROSITE" id="PS51258"/>
    </source>
</evidence>
<accession>A0A2K1JC04</accession>
<keyword evidence="6" id="KW-1185">Reference proteome</keyword>
<dbReference type="EnsemblPlants" id="Pp3c15_5080V3.5">
    <property type="protein sequence ID" value="Pp3c15_5080V3.5"/>
    <property type="gene ID" value="Pp3c15_5080"/>
</dbReference>
<dbReference type="Gramene" id="Pp3c15_5080V3.6">
    <property type="protein sequence ID" value="Pp3c15_5080V3.6"/>
    <property type="gene ID" value="Pp3c15_5080"/>
</dbReference>
<name>A0A2K1JC04_PHYPA</name>
<dbReference type="Gene3D" id="1.10.357.50">
    <property type="match status" value="1"/>
</dbReference>
<gene>
    <name evidence="5" type="primary">LOC112292651</name>
    <name evidence="4" type="ORF">PHYPA_019337</name>
</gene>